<comment type="caution">
    <text evidence="1">The sequence shown here is derived from an EMBL/GenBank/DDBJ whole genome shotgun (WGS) entry which is preliminary data.</text>
</comment>
<gene>
    <name evidence="1" type="ORF">L1987_28146</name>
</gene>
<evidence type="ECO:0000313" key="1">
    <source>
        <dbReference type="EMBL" id="KAI3805613.1"/>
    </source>
</evidence>
<organism evidence="1 2">
    <name type="scientific">Smallanthus sonchifolius</name>
    <dbReference type="NCBI Taxonomy" id="185202"/>
    <lineage>
        <taxon>Eukaryota</taxon>
        <taxon>Viridiplantae</taxon>
        <taxon>Streptophyta</taxon>
        <taxon>Embryophyta</taxon>
        <taxon>Tracheophyta</taxon>
        <taxon>Spermatophyta</taxon>
        <taxon>Magnoliopsida</taxon>
        <taxon>eudicotyledons</taxon>
        <taxon>Gunneridae</taxon>
        <taxon>Pentapetalae</taxon>
        <taxon>asterids</taxon>
        <taxon>campanulids</taxon>
        <taxon>Asterales</taxon>
        <taxon>Asteraceae</taxon>
        <taxon>Asteroideae</taxon>
        <taxon>Heliantheae alliance</taxon>
        <taxon>Millerieae</taxon>
        <taxon>Smallanthus</taxon>
    </lineage>
</organism>
<reference evidence="2" key="1">
    <citation type="journal article" date="2022" name="Mol. Ecol. Resour.">
        <title>The genomes of chicory, endive, great burdock and yacon provide insights into Asteraceae palaeo-polyploidization history and plant inulin production.</title>
        <authorList>
            <person name="Fan W."/>
            <person name="Wang S."/>
            <person name="Wang H."/>
            <person name="Wang A."/>
            <person name="Jiang F."/>
            <person name="Liu H."/>
            <person name="Zhao H."/>
            <person name="Xu D."/>
            <person name="Zhang Y."/>
        </authorList>
    </citation>
    <scope>NUCLEOTIDE SEQUENCE [LARGE SCALE GENOMIC DNA]</scope>
    <source>
        <strain evidence="2">cv. Yunnan</strain>
    </source>
</reference>
<keyword evidence="2" id="KW-1185">Reference proteome</keyword>
<reference evidence="1 2" key="2">
    <citation type="journal article" date="2022" name="Mol. Ecol. Resour.">
        <title>The genomes of chicory, endive, great burdock and yacon provide insights into Asteraceae paleo-polyploidization history and plant inulin production.</title>
        <authorList>
            <person name="Fan W."/>
            <person name="Wang S."/>
            <person name="Wang H."/>
            <person name="Wang A."/>
            <person name="Jiang F."/>
            <person name="Liu H."/>
            <person name="Zhao H."/>
            <person name="Xu D."/>
            <person name="Zhang Y."/>
        </authorList>
    </citation>
    <scope>NUCLEOTIDE SEQUENCE [LARGE SCALE GENOMIC DNA]</scope>
    <source>
        <strain evidence="2">cv. Yunnan</strain>
        <tissue evidence="1">Leaves</tissue>
    </source>
</reference>
<dbReference type="Proteomes" id="UP001056120">
    <property type="component" value="Linkage Group LG09"/>
</dbReference>
<protein>
    <submittedName>
        <fullName evidence="1">Uncharacterized protein</fullName>
    </submittedName>
</protein>
<proteinExistence type="predicted"/>
<name>A0ACB9IBJ4_9ASTR</name>
<evidence type="ECO:0000313" key="2">
    <source>
        <dbReference type="Proteomes" id="UP001056120"/>
    </source>
</evidence>
<accession>A0ACB9IBJ4</accession>
<dbReference type="EMBL" id="CM042026">
    <property type="protein sequence ID" value="KAI3805613.1"/>
    <property type="molecule type" value="Genomic_DNA"/>
</dbReference>
<sequence>MINRLLPLRPRTHDTLTVKRISWLDSTDMGKEKKGYITFISLMERYIKFLIYYNFSYYAFSLTLFHTTTRVFPTVPPPFKSIHRRHSIQ</sequence>